<protein>
    <submittedName>
        <fullName evidence="1">Uncharacterized protein</fullName>
    </submittedName>
</protein>
<organism evidence="1 2">
    <name type="scientific">Baekduia soli</name>
    <dbReference type="NCBI Taxonomy" id="496014"/>
    <lineage>
        <taxon>Bacteria</taxon>
        <taxon>Bacillati</taxon>
        <taxon>Actinomycetota</taxon>
        <taxon>Thermoleophilia</taxon>
        <taxon>Solirubrobacterales</taxon>
        <taxon>Baekduiaceae</taxon>
        <taxon>Baekduia</taxon>
    </lineage>
</organism>
<dbReference type="EMBL" id="CP042430">
    <property type="protein sequence ID" value="QEC47855.1"/>
    <property type="molecule type" value="Genomic_DNA"/>
</dbReference>
<dbReference type="AlphaFoldDB" id="A0A5B8U4N9"/>
<gene>
    <name evidence="1" type="ORF">FSW04_09915</name>
</gene>
<reference evidence="1 2" key="1">
    <citation type="journal article" date="2018" name="J. Microbiol.">
        <title>Baekduia soli gen. nov., sp. nov., a novel bacterium isolated from the soil of Baekdu Mountain and proposal of a novel family name, Baekduiaceae fam. nov.</title>
        <authorList>
            <person name="An D.S."/>
            <person name="Siddiqi M.Z."/>
            <person name="Kim K.H."/>
            <person name="Yu H.S."/>
            <person name="Im W.T."/>
        </authorList>
    </citation>
    <scope>NUCLEOTIDE SEQUENCE [LARGE SCALE GENOMIC DNA]</scope>
    <source>
        <strain evidence="1 2">BR7-21</strain>
    </source>
</reference>
<evidence type="ECO:0000313" key="2">
    <source>
        <dbReference type="Proteomes" id="UP000321805"/>
    </source>
</evidence>
<dbReference type="KEGG" id="bsol:FSW04_09915"/>
<sequence length="74" mass="7840">MHNETTGSSMGRPRTRVTEPDTAVTIGCVVTAADCDALMAASPAGGMSANLRRLIRRELARVARVEARVEARAS</sequence>
<name>A0A5B8U4N9_9ACTN</name>
<dbReference type="Proteomes" id="UP000321805">
    <property type="component" value="Chromosome"/>
</dbReference>
<evidence type="ECO:0000313" key="1">
    <source>
        <dbReference type="EMBL" id="QEC47855.1"/>
    </source>
</evidence>
<dbReference type="RefSeq" id="WP_146918781.1">
    <property type="nucleotide sequence ID" value="NZ_CP042430.1"/>
</dbReference>
<accession>A0A5B8U4N9</accession>
<proteinExistence type="predicted"/>
<keyword evidence="2" id="KW-1185">Reference proteome</keyword>